<dbReference type="CDD" id="cd02696">
    <property type="entry name" value="MurNAc-LAA"/>
    <property type="match status" value="1"/>
</dbReference>
<dbReference type="Proteomes" id="UP001566331">
    <property type="component" value="Unassembled WGS sequence"/>
</dbReference>
<evidence type="ECO:0000313" key="6">
    <source>
        <dbReference type="Proteomes" id="UP001566331"/>
    </source>
</evidence>
<dbReference type="RefSeq" id="WP_370562499.1">
    <property type="nucleotide sequence ID" value="NZ_JBFWIB010000002.1"/>
</dbReference>
<evidence type="ECO:0000256" key="3">
    <source>
        <dbReference type="ARBA" id="ARBA00022801"/>
    </source>
</evidence>
<name>A0ABV4HRU5_9GAMM</name>
<dbReference type="Gene3D" id="3.40.630.40">
    <property type="entry name" value="Zn-dependent exopeptidases"/>
    <property type="match status" value="1"/>
</dbReference>
<comment type="catalytic activity">
    <reaction evidence="1">
        <text>Hydrolyzes the link between N-acetylmuramoyl residues and L-amino acid residues in certain cell-wall glycopeptides.</text>
        <dbReference type="EC" id="3.5.1.28"/>
    </reaction>
</comment>
<dbReference type="InterPro" id="IPR002508">
    <property type="entry name" value="MurNAc-LAA_cat"/>
</dbReference>
<dbReference type="EC" id="3.5.1.28" evidence="2"/>
<evidence type="ECO:0000259" key="4">
    <source>
        <dbReference type="SMART" id="SM00646"/>
    </source>
</evidence>
<dbReference type="Pfam" id="PF01520">
    <property type="entry name" value="Amidase_3"/>
    <property type="match status" value="1"/>
</dbReference>
<reference evidence="5 6" key="1">
    <citation type="submission" date="2024-07" db="EMBL/GenBank/DDBJ databases">
        <title>Luteimonas salilacus sp. nov., isolated from the shore soil of Salt Lake in Tibet of China.</title>
        <authorList>
            <person name="Zhang X."/>
            <person name="Li A."/>
        </authorList>
    </citation>
    <scope>NUCLEOTIDE SEQUENCE [LARGE SCALE GENOMIC DNA]</scope>
    <source>
        <strain evidence="5 6">B3-2-R+30</strain>
    </source>
</reference>
<dbReference type="PANTHER" id="PTHR30404">
    <property type="entry name" value="N-ACETYLMURAMOYL-L-ALANINE AMIDASE"/>
    <property type="match status" value="1"/>
</dbReference>
<comment type="caution">
    <text evidence="5">The sequence shown here is derived from an EMBL/GenBank/DDBJ whole genome shotgun (WGS) entry which is preliminary data.</text>
</comment>
<evidence type="ECO:0000256" key="2">
    <source>
        <dbReference type="ARBA" id="ARBA00011901"/>
    </source>
</evidence>
<keyword evidence="6" id="KW-1185">Reference proteome</keyword>
<protein>
    <recommendedName>
        <fullName evidence="2">N-acetylmuramoyl-L-alanine amidase</fullName>
        <ecNumber evidence="2">3.5.1.28</ecNumber>
    </recommendedName>
</protein>
<accession>A0ABV4HRU5</accession>
<organism evidence="5 6">
    <name type="scientific">Luteimonas salinilitoris</name>
    <dbReference type="NCBI Taxonomy" id="3237697"/>
    <lineage>
        <taxon>Bacteria</taxon>
        <taxon>Pseudomonadati</taxon>
        <taxon>Pseudomonadota</taxon>
        <taxon>Gammaproteobacteria</taxon>
        <taxon>Lysobacterales</taxon>
        <taxon>Lysobacteraceae</taxon>
        <taxon>Luteimonas</taxon>
    </lineage>
</organism>
<proteinExistence type="predicted"/>
<sequence length="460" mass="48883">MEIEINNTSTSDDDWVMQCTHDPRHTLTCRIRTTGSPANDVATVLTNPDGRLRFPGASDASTTVTVPSDGSWLEFQISGNTGSATVGDAVIEAHCQDAAGAVLASKGVTVVAVEREGLFDPEAAIVELPDVNNMNLLPIADRVAHRTIKFKFVPTAFTRNKSVEWSFSPSGIQGGVLTDGVQRGVLPAGHNTHIEAEPGFNFDAATHRSTINANGTAAVRINMPSVAFNKGRLGVRMVDRPDCVTEVDFEVQAVVVIDPGHGGNAVVGGSSPNNATSFSGVLEKDMTLDFSRLVRDALNADPHNIEVHMTRNADVNLGIAARANVARDNSADVLLSIHMNAFNGVAHGTTIFVRTNGVDQLNHADDAAFATRVVDAVLAVNPVSDRAQNLNDFTRGPLRDSALGNNAAHHKTRACLLEVDFIDVQRVDENLNTGPDATANRQAICNAIAGAIIDDLLNQP</sequence>
<keyword evidence="3" id="KW-0378">Hydrolase</keyword>
<dbReference type="SUPFAM" id="SSF53187">
    <property type="entry name" value="Zn-dependent exopeptidases"/>
    <property type="match status" value="1"/>
</dbReference>
<dbReference type="EMBL" id="JBFWIC010000017">
    <property type="protein sequence ID" value="MEZ0475481.1"/>
    <property type="molecule type" value="Genomic_DNA"/>
</dbReference>
<evidence type="ECO:0000256" key="1">
    <source>
        <dbReference type="ARBA" id="ARBA00001561"/>
    </source>
</evidence>
<feature type="domain" description="MurNAc-LAA" evidence="4">
    <location>
        <begin position="323"/>
        <end position="453"/>
    </location>
</feature>
<dbReference type="PANTHER" id="PTHR30404:SF0">
    <property type="entry name" value="N-ACETYLMURAMOYL-L-ALANINE AMIDASE AMIC"/>
    <property type="match status" value="1"/>
</dbReference>
<gene>
    <name evidence="5" type="ORF">AB6713_12785</name>
</gene>
<dbReference type="InterPro" id="IPR050695">
    <property type="entry name" value="N-acetylmuramoyl_amidase_3"/>
</dbReference>
<evidence type="ECO:0000313" key="5">
    <source>
        <dbReference type="EMBL" id="MEZ0475481.1"/>
    </source>
</evidence>
<dbReference type="SMART" id="SM00646">
    <property type="entry name" value="Ami_3"/>
    <property type="match status" value="1"/>
</dbReference>